<proteinExistence type="predicted"/>
<evidence type="ECO:0000313" key="2">
    <source>
        <dbReference type="Proteomes" id="UP001177023"/>
    </source>
</evidence>
<keyword evidence="2" id="KW-1185">Reference proteome</keyword>
<reference evidence="1" key="1">
    <citation type="submission" date="2023-06" db="EMBL/GenBank/DDBJ databases">
        <authorList>
            <person name="Delattre M."/>
        </authorList>
    </citation>
    <scope>NUCLEOTIDE SEQUENCE</scope>
    <source>
        <strain evidence="1">AF72</strain>
    </source>
</reference>
<organism evidence="1 2">
    <name type="scientific">Mesorhabditis spiculigera</name>
    <dbReference type="NCBI Taxonomy" id="96644"/>
    <lineage>
        <taxon>Eukaryota</taxon>
        <taxon>Metazoa</taxon>
        <taxon>Ecdysozoa</taxon>
        <taxon>Nematoda</taxon>
        <taxon>Chromadorea</taxon>
        <taxon>Rhabditida</taxon>
        <taxon>Rhabditina</taxon>
        <taxon>Rhabditomorpha</taxon>
        <taxon>Rhabditoidea</taxon>
        <taxon>Rhabditidae</taxon>
        <taxon>Mesorhabditinae</taxon>
        <taxon>Mesorhabditis</taxon>
    </lineage>
</organism>
<dbReference type="EMBL" id="CATQJA010002641">
    <property type="protein sequence ID" value="CAJ0575782.1"/>
    <property type="molecule type" value="Genomic_DNA"/>
</dbReference>
<dbReference type="AlphaFoldDB" id="A0AA36CWS2"/>
<comment type="caution">
    <text evidence="1">The sequence shown here is derived from an EMBL/GenBank/DDBJ whole genome shotgun (WGS) entry which is preliminary data.</text>
</comment>
<feature type="non-terminal residue" evidence="1">
    <location>
        <position position="1"/>
    </location>
</feature>
<protein>
    <submittedName>
        <fullName evidence="1">Uncharacterized protein</fullName>
    </submittedName>
</protein>
<gene>
    <name evidence="1" type="ORF">MSPICULIGERA_LOCUS14089</name>
</gene>
<sequence>MAIQALHRFFWSRYIATLQFHNATFGLSYSMKPWATSYVFQAVGDPLTHLRLTVHRLSLGNLTYAMYYQNDSVVQTAMLHFTEAPTEIYCSSRIIQIQTYWKPAELGARMRTRLEWLRHDDNNRECTEIVPFPTTTTELIGRSYKSRKIGRLVLWGVALGNARFWPNAIR</sequence>
<dbReference type="Proteomes" id="UP001177023">
    <property type="component" value="Unassembled WGS sequence"/>
</dbReference>
<accession>A0AA36CWS2</accession>
<name>A0AA36CWS2_9BILA</name>
<evidence type="ECO:0000313" key="1">
    <source>
        <dbReference type="EMBL" id="CAJ0575782.1"/>
    </source>
</evidence>